<reference evidence="1" key="1">
    <citation type="submission" date="2018-01" db="EMBL/GenBank/DDBJ databases">
        <title>An insight into the sialome of Amazonian anophelines.</title>
        <authorList>
            <person name="Ribeiro J.M."/>
            <person name="Scarpassa V."/>
            <person name="Calvo E."/>
        </authorList>
    </citation>
    <scope>NUCLEOTIDE SEQUENCE</scope>
    <source>
        <tissue evidence="1">Salivary glands</tissue>
    </source>
</reference>
<protein>
    <submittedName>
        <fullName evidence="1">Putative secreted peptide</fullName>
    </submittedName>
</protein>
<dbReference type="AlphaFoldDB" id="A0A2M3ZQN3"/>
<sequence>MKRIVAYLRLILNGWPLSTARFSTTRSGLHVSTLPEATIESVVSGFSRKQSTGAGGNWIGAKNVATIAPPGRKYRSYLCLSPFVC</sequence>
<proteinExistence type="predicted"/>
<accession>A0A2M3ZQN3</accession>
<dbReference type="EMBL" id="GGFM01009957">
    <property type="protein sequence ID" value="MBW30708.1"/>
    <property type="molecule type" value="Transcribed_RNA"/>
</dbReference>
<name>A0A2M3ZQN3_9DIPT</name>
<organism evidence="1">
    <name type="scientific">Anopheles braziliensis</name>
    <dbReference type="NCBI Taxonomy" id="58242"/>
    <lineage>
        <taxon>Eukaryota</taxon>
        <taxon>Metazoa</taxon>
        <taxon>Ecdysozoa</taxon>
        <taxon>Arthropoda</taxon>
        <taxon>Hexapoda</taxon>
        <taxon>Insecta</taxon>
        <taxon>Pterygota</taxon>
        <taxon>Neoptera</taxon>
        <taxon>Endopterygota</taxon>
        <taxon>Diptera</taxon>
        <taxon>Nematocera</taxon>
        <taxon>Culicoidea</taxon>
        <taxon>Culicidae</taxon>
        <taxon>Anophelinae</taxon>
        <taxon>Anopheles</taxon>
    </lineage>
</organism>
<evidence type="ECO:0000313" key="1">
    <source>
        <dbReference type="EMBL" id="MBW30708.1"/>
    </source>
</evidence>